<dbReference type="AlphaFoldDB" id="A0A6H2DJ32"/>
<keyword evidence="1" id="KW-0812">Transmembrane</keyword>
<proteinExistence type="predicted"/>
<dbReference type="InterPro" id="IPR025597">
    <property type="entry name" value="DUF4345"/>
</dbReference>
<evidence type="ECO:0000313" key="3">
    <source>
        <dbReference type="Proteomes" id="UP000501600"/>
    </source>
</evidence>
<sequence>MATTLKILIAIFGITCMIIALVHIAIGPSAIPGSVPVNATMDSEDRFYATLFLGFGAALLWCSQNLRARGGVFQALLLVFFLGGVARCVSAMQVGLPNEFFQLMWALELILPPLFWLWWRKYYRDPAIG</sequence>
<dbReference type="RefSeq" id="WP_168817606.1">
    <property type="nucleotide sequence ID" value="NZ_CP051217.1"/>
</dbReference>
<keyword evidence="3" id="KW-1185">Reference proteome</keyword>
<dbReference type="KEGG" id="phao:HF685_00380"/>
<protein>
    <submittedName>
        <fullName evidence="2">DUF4345 domain-containing protein</fullName>
    </submittedName>
</protein>
<evidence type="ECO:0000313" key="2">
    <source>
        <dbReference type="EMBL" id="QJB67955.1"/>
    </source>
</evidence>
<evidence type="ECO:0000256" key="1">
    <source>
        <dbReference type="SAM" id="Phobius"/>
    </source>
</evidence>
<organism evidence="2 3">
    <name type="scientific">Parasphingorhabdus halotolerans</name>
    <dbReference type="NCBI Taxonomy" id="2725558"/>
    <lineage>
        <taxon>Bacteria</taxon>
        <taxon>Pseudomonadati</taxon>
        <taxon>Pseudomonadota</taxon>
        <taxon>Alphaproteobacteria</taxon>
        <taxon>Sphingomonadales</taxon>
        <taxon>Sphingomonadaceae</taxon>
        <taxon>Parasphingorhabdus</taxon>
    </lineage>
</organism>
<dbReference type="Proteomes" id="UP000501600">
    <property type="component" value="Chromosome"/>
</dbReference>
<feature type="transmembrane region" description="Helical" evidence="1">
    <location>
        <begin position="75"/>
        <end position="94"/>
    </location>
</feature>
<keyword evidence="1" id="KW-0472">Membrane</keyword>
<feature type="transmembrane region" description="Helical" evidence="1">
    <location>
        <begin position="100"/>
        <end position="119"/>
    </location>
</feature>
<dbReference type="Pfam" id="PF14248">
    <property type="entry name" value="DUF4345"/>
    <property type="match status" value="1"/>
</dbReference>
<reference evidence="2 3" key="1">
    <citation type="submission" date="2020-04" db="EMBL/GenBank/DDBJ databases">
        <title>Genome sequence for Sphingorhabdus sp. strain M1.</title>
        <authorList>
            <person name="Park S.-J."/>
        </authorList>
    </citation>
    <scope>NUCLEOTIDE SEQUENCE [LARGE SCALE GENOMIC DNA]</scope>
    <source>
        <strain evidence="2 3">JK6</strain>
    </source>
</reference>
<feature type="transmembrane region" description="Helical" evidence="1">
    <location>
        <begin position="7"/>
        <end position="26"/>
    </location>
</feature>
<dbReference type="EMBL" id="CP051217">
    <property type="protein sequence ID" value="QJB67955.1"/>
    <property type="molecule type" value="Genomic_DNA"/>
</dbReference>
<accession>A0A6H2DJ32</accession>
<keyword evidence="1" id="KW-1133">Transmembrane helix</keyword>
<name>A0A6H2DJ32_9SPHN</name>
<feature type="transmembrane region" description="Helical" evidence="1">
    <location>
        <begin position="46"/>
        <end position="63"/>
    </location>
</feature>
<gene>
    <name evidence="2" type="ORF">HF685_00380</name>
</gene>